<keyword evidence="16" id="KW-1185">Reference proteome</keyword>
<evidence type="ECO:0000256" key="4">
    <source>
        <dbReference type="ARBA" id="ARBA00008061"/>
    </source>
</evidence>
<evidence type="ECO:0000256" key="3">
    <source>
        <dbReference type="ARBA" id="ARBA00001923"/>
    </source>
</evidence>
<dbReference type="SMART" id="SM00642">
    <property type="entry name" value="Aamy"/>
    <property type="match status" value="1"/>
</dbReference>
<evidence type="ECO:0000259" key="13">
    <source>
        <dbReference type="SMART" id="SM00632"/>
    </source>
</evidence>
<keyword evidence="11" id="KW-0326">Glycosidase</keyword>
<dbReference type="Gene3D" id="3.20.20.80">
    <property type="entry name" value="Glycosidases"/>
    <property type="match status" value="2"/>
</dbReference>
<dbReference type="InterPro" id="IPR017853">
    <property type="entry name" value="GH"/>
</dbReference>
<evidence type="ECO:0000256" key="1">
    <source>
        <dbReference type="ARBA" id="ARBA00000548"/>
    </source>
</evidence>
<dbReference type="EMBL" id="JACVVK020000171">
    <property type="protein sequence ID" value="KAK7486940.1"/>
    <property type="molecule type" value="Genomic_DNA"/>
</dbReference>
<dbReference type="InterPro" id="IPR006047">
    <property type="entry name" value="GH13_cat_dom"/>
</dbReference>
<dbReference type="PANTHER" id="PTHR43447">
    <property type="entry name" value="ALPHA-AMYLASE"/>
    <property type="match status" value="1"/>
</dbReference>
<dbReference type="InterPro" id="IPR006048">
    <property type="entry name" value="A-amylase/branching_C"/>
</dbReference>
<dbReference type="InterPro" id="IPR031319">
    <property type="entry name" value="A-amylase_C"/>
</dbReference>
<keyword evidence="10" id="KW-0119">Carbohydrate metabolism</keyword>
<evidence type="ECO:0000256" key="6">
    <source>
        <dbReference type="ARBA" id="ARBA00022723"/>
    </source>
</evidence>
<comment type="cofactor">
    <cofactor evidence="3">
        <name>chloride</name>
        <dbReference type="ChEBI" id="CHEBI:17996"/>
    </cofactor>
</comment>
<dbReference type="Pfam" id="PF02806">
    <property type="entry name" value="Alpha-amylase_C"/>
    <property type="match status" value="1"/>
</dbReference>
<dbReference type="Gene3D" id="2.60.40.1180">
    <property type="entry name" value="Golgi alpha-mannosidase II"/>
    <property type="match status" value="1"/>
</dbReference>
<dbReference type="AlphaFoldDB" id="A0ABD0KJ70"/>
<gene>
    <name evidence="15" type="ORF">BaRGS_00021756</name>
</gene>
<dbReference type="CDD" id="cd11317">
    <property type="entry name" value="AmyAc_bac_euk_AmyA"/>
    <property type="match status" value="1"/>
</dbReference>
<comment type="catalytic activity">
    <reaction evidence="1">
        <text>Endohydrolysis of (1-&gt;4)-alpha-D-glucosidic linkages in polysaccharides containing three or more (1-&gt;4)-alpha-linked D-glucose units.</text>
        <dbReference type="EC" id="3.2.1.1"/>
    </reaction>
</comment>
<dbReference type="SUPFAM" id="SSF51011">
    <property type="entry name" value="Glycosyl hydrolase domain"/>
    <property type="match status" value="1"/>
</dbReference>
<dbReference type="SMART" id="SM00632">
    <property type="entry name" value="Aamy_C"/>
    <property type="match status" value="1"/>
</dbReference>
<dbReference type="InterPro" id="IPR013780">
    <property type="entry name" value="Glyco_hydro_b"/>
</dbReference>
<dbReference type="PRINTS" id="PR00110">
    <property type="entry name" value="ALPHAAMYLASE"/>
</dbReference>
<keyword evidence="6" id="KW-0479">Metal-binding</keyword>
<organism evidence="15 16">
    <name type="scientific">Batillaria attramentaria</name>
    <dbReference type="NCBI Taxonomy" id="370345"/>
    <lineage>
        <taxon>Eukaryota</taxon>
        <taxon>Metazoa</taxon>
        <taxon>Spiralia</taxon>
        <taxon>Lophotrochozoa</taxon>
        <taxon>Mollusca</taxon>
        <taxon>Gastropoda</taxon>
        <taxon>Caenogastropoda</taxon>
        <taxon>Sorbeoconcha</taxon>
        <taxon>Cerithioidea</taxon>
        <taxon>Batillariidae</taxon>
        <taxon>Batillaria</taxon>
    </lineage>
</organism>
<evidence type="ECO:0000313" key="15">
    <source>
        <dbReference type="EMBL" id="KAK7486940.1"/>
    </source>
</evidence>
<dbReference type="Proteomes" id="UP001519460">
    <property type="component" value="Unassembled WGS sequence"/>
</dbReference>
<dbReference type="EC" id="3.2.1.1" evidence="5"/>
<proteinExistence type="inferred from homology"/>
<keyword evidence="8" id="KW-0106">Calcium</keyword>
<evidence type="ECO:0000256" key="11">
    <source>
        <dbReference type="ARBA" id="ARBA00023295"/>
    </source>
</evidence>
<evidence type="ECO:0000256" key="9">
    <source>
        <dbReference type="ARBA" id="ARBA00023214"/>
    </source>
</evidence>
<dbReference type="InterPro" id="IPR006046">
    <property type="entry name" value="Alpha_amylase"/>
</dbReference>
<evidence type="ECO:0000259" key="14">
    <source>
        <dbReference type="SMART" id="SM00642"/>
    </source>
</evidence>
<evidence type="ECO:0000256" key="8">
    <source>
        <dbReference type="ARBA" id="ARBA00022837"/>
    </source>
</evidence>
<evidence type="ECO:0000256" key="12">
    <source>
        <dbReference type="RuleBase" id="RU003615"/>
    </source>
</evidence>
<keyword evidence="7" id="KW-0378">Hydrolase</keyword>
<protein>
    <recommendedName>
        <fullName evidence="5">alpha-amylase</fullName>
        <ecNumber evidence="5">3.2.1.1</ecNumber>
    </recommendedName>
</protein>
<feature type="domain" description="Alpha-amylase C-terminal" evidence="13">
    <location>
        <begin position="335"/>
        <end position="413"/>
    </location>
</feature>
<dbReference type="SUPFAM" id="SSF51445">
    <property type="entry name" value="(Trans)glycosidases"/>
    <property type="match status" value="1"/>
</dbReference>
<evidence type="ECO:0000256" key="10">
    <source>
        <dbReference type="ARBA" id="ARBA00023277"/>
    </source>
</evidence>
<evidence type="ECO:0000256" key="7">
    <source>
        <dbReference type="ARBA" id="ARBA00022801"/>
    </source>
</evidence>
<feature type="non-terminal residue" evidence="15">
    <location>
        <position position="434"/>
    </location>
</feature>
<comment type="similarity">
    <text evidence="4 12">Belongs to the glycosyl hydrolase 13 family.</text>
</comment>
<evidence type="ECO:0000256" key="5">
    <source>
        <dbReference type="ARBA" id="ARBA00012595"/>
    </source>
</evidence>
<evidence type="ECO:0000313" key="16">
    <source>
        <dbReference type="Proteomes" id="UP001519460"/>
    </source>
</evidence>
<dbReference type="GO" id="GO:0004556">
    <property type="term" value="F:alpha-amylase activity"/>
    <property type="evidence" value="ECO:0007669"/>
    <property type="project" value="UniProtKB-EC"/>
</dbReference>
<sequence>CALALASAVRNEYQDPQCGDRQVMVQLFEWKWSDIALECELFLGPRGYCAVQVSPPNEHVVVDNPPRPWWQRYQPVSYVIESRSGNQWEFQDMVDRCRHVGVRVIVDVVLNNMASTGRQGEGNRRYPMRNCPQFGMTDLDQSREHVQDAMAEFLGGLLRMGVSGFRVNGAKFMWPQDLRAIQEKVNERSGGIKPFYLLDVYDTGSDDVTAREYADLGYVTEYRYAQRVAEGVRDFTKAFVFVDTPAYSTVRALDLTFKHPREYIMATAFTLAYGYGSAQVMSSFEFDDYNQGPPSNAGYSTRDGYCQGGWVCEHRWRDIFKLVPFSNAVAGKDVNHVTANQDVVAFSRGRNGFFAMISGANFSGELDTGLPPDDYCEELSNCDIILTVDENGKMQVDMRDDYNPFIAILTGCNEILLAATTALSHLPSQRRDAG</sequence>
<keyword evidence="9" id="KW-0868">Chloride</keyword>
<comment type="cofactor">
    <cofactor evidence="2">
        <name>Ca(2+)</name>
        <dbReference type="ChEBI" id="CHEBI:29108"/>
    </cofactor>
</comment>
<dbReference type="GO" id="GO:0046872">
    <property type="term" value="F:metal ion binding"/>
    <property type="evidence" value="ECO:0007669"/>
    <property type="project" value="UniProtKB-KW"/>
</dbReference>
<comment type="caution">
    <text evidence="15">The sequence shown here is derived from an EMBL/GenBank/DDBJ whole genome shotgun (WGS) entry which is preliminary data.</text>
</comment>
<feature type="domain" description="Glycosyl hydrolase family 13 catalytic" evidence="14">
    <location>
        <begin position="22"/>
        <end position="326"/>
    </location>
</feature>
<name>A0ABD0KJ70_9CAEN</name>
<accession>A0ABD0KJ70</accession>
<reference evidence="15 16" key="1">
    <citation type="journal article" date="2023" name="Sci. Data">
        <title>Genome assembly of the Korean intertidal mud-creeper Batillaria attramentaria.</title>
        <authorList>
            <person name="Patra A.K."/>
            <person name="Ho P.T."/>
            <person name="Jun S."/>
            <person name="Lee S.J."/>
            <person name="Kim Y."/>
            <person name="Won Y.J."/>
        </authorList>
    </citation>
    <scope>NUCLEOTIDE SEQUENCE [LARGE SCALE GENOMIC DNA]</scope>
    <source>
        <strain evidence="15">Wonlab-2016</strain>
    </source>
</reference>
<evidence type="ECO:0000256" key="2">
    <source>
        <dbReference type="ARBA" id="ARBA00001913"/>
    </source>
</evidence>
<feature type="non-terminal residue" evidence="15">
    <location>
        <position position="1"/>
    </location>
</feature>